<gene>
    <name evidence="10" type="ORF">MFU01_58610</name>
</gene>
<dbReference type="GO" id="GO:0006265">
    <property type="term" value="P:DNA topological change"/>
    <property type="evidence" value="ECO:0007669"/>
    <property type="project" value="InterPro"/>
</dbReference>
<dbReference type="Proteomes" id="UP000321514">
    <property type="component" value="Unassembled WGS sequence"/>
</dbReference>
<dbReference type="InterPro" id="IPR036890">
    <property type="entry name" value="HATPase_C_sf"/>
</dbReference>
<comment type="catalytic activity">
    <reaction evidence="1">
        <text>ATP-dependent breakage, passage and rejoining of double-stranded DNA.</text>
        <dbReference type="EC" id="5.6.2.2"/>
    </reaction>
</comment>
<evidence type="ECO:0000256" key="2">
    <source>
        <dbReference type="ARBA" id="ARBA00010708"/>
    </source>
</evidence>
<dbReference type="InterPro" id="IPR020568">
    <property type="entry name" value="Ribosomal_Su5_D2-typ_SF"/>
</dbReference>
<dbReference type="GO" id="GO:0005524">
    <property type="term" value="F:ATP binding"/>
    <property type="evidence" value="ECO:0007669"/>
    <property type="project" value="UniProtKB-KW"/>
</dbReference>
<evidence type="ECO:0000313" key="11">
    <source>
        <dbReference type="Proteomes" id="UP000321514"/>
    </source>
</evidence>
<dbReference type="GO" id="GO:0003918">
    <property type="term" value="F:DNA topoisomerase type II (double strand cut, ATP-hydrolyzing) activity"/>
    <property type="evidence" value="ECO:0007669"/>
    <property type="project" value="UniProtKB-EC"/>
</dbReference>
<organism evidence="10 11">
    <name type="scientific">Myxococcus fulvus</name>
    <dbReference type="NCBI Taxonomy" id="33"/>
    <lineage>
        <taxon>Bacteria</taxon>
        <taxon>Pseudomonadati</taxon>
        <taxon>Myxococcota</taxon>
        <taxon>Myxococcia</taxon>
        <taxon>Myxococcales</taxon>
        <taxon>Cystobacterineae</taxon>
        <taxon>Myxococcaceae</taxon>
        <taxon>Myxococcus</taxon>
    </lineage>
</organism>
<reference evidence="10 11" key="1">
    <citation type="submission" date="2019-07" db="EMBL/GenBank/DDBJ databases">
        <title>Whole genome shotgun sequence of Myxococcus fulvus NBRC 100333.</title>
        <authorList>
            <person name="Hosoyama A."/>
            <person name="Uohara A."/>
            <person name="Ohji S."/>
            <person name="Ichikawa N."/>
        </authorList>
    </citation>
    <scope>NUCLEOTIDE SEQUENCE [LARGE SCALE GENOMIC DNA]</scope>
    <source>
        <strain evidence="10 11">NBRC 100333</strain>
    </source>
</reference>
<keyword evidence="8" id="KW-0413">Isomerase</keyword>
<proteinExistence type="inferred from homology"/>
<sequence length="364" mass="40066">MQNSGEELRRAIRRRPGLYVGDTGPFGRSSLVDLLLTLGFVAASDGGAREISVSLRADGSCRFCVGLWPWKLQGGTSVVQLETWLTPQAGPLSAGLWQSPFVDLGMLCALSSPLDVVAWTEEDTWCRRYREGLAGQDHSDDTAPRTSKSGLCITFTPDASLFEPPPCFDVPRLRERIEALSAFHPGVTWALRDEATGTEARFLREEGLADLCRDLAPSPLGSQNPLCFQAKVGKLSLQLALVWTEGPGRGVVAWANLFARNDTGPHRVGFRQGMREAISARLARRGAAARARRFDATALFEHLTAVLHIQVEKTDWYLMTRERLASEQVQSTVTRLVAQWVEQALAEDPKLEAFVLKLAGLLPR</sequence>
<accession>A0A511T9H3</accession>
<protein>
    <recommendedName>
        <fullName evidence="3">DNA topoisomerase (ATP-hydrolyzing)</fullName>
        <ecNumber evidence="3">5.6.2.2</ecNumber>
    </recommendedName>
</protein>
<evidence type="ECO:0000256" key="6">
    <source>
        <dbReference type="ARBA" id="ARBA00023029"/>
    </source>
</evidence>
<dbReference type="PANTHER" id="PTHR45866:SF1">
    <property type="entry name" value="DNA GYRASE SUBUNIT B, MITOCHONDRIAL"/>
    <property type="match status" value="1"/>
</dbReference>
<dbReference type="Gene3D" id="3.30.230.10">
    <property type="match status" value="1"/>
</dbReference>
<evidence type="ECO:0000256" key="8">
    <source>
        <dbReference type="ARBA" id="ARBA00023235"/>
    </source>
</evidence>
<dbReference type="Pfam" id="PF00204">
    <property type="entry name" value="DNA_gyraseB"/>
    <property type="match status" value="1"/>
</dbReference>
<dbReference type="SUPFAM" id="SSF54211">
    <property type="entry name" value="Ribosomal protein S5 domain 2-like"/>
    <property type="match status" value="1"/>
</dbReference>
<dbReference type="PANTHER" id="PTHR45866">
    <property type="entry name" value="DNA GYRASE/TOPOISOMERASE SUBUNIT B"/>
    <property type="match status" value="1"/>
</dbReference>
<dbReference type="STRING" id="1334629.MFUL124B02_40960"/>
<comment type="similarity">
    <text evidence="2">Belongs to the type II topoisomerase GyrB family.</text>
</comment>
<dbReference type="EMBL" id="BJXR01000040">
    <property type="protein sequence ID" value="GEN10824.1"/>
    <property type="molecule type" value="Genomic_DNA"/>
</dbReference>
<keyword evidence="4" id="KW-0547">Nucleotide-binding</keyword>
<evidence type="ECO:0000256" key="7">
    <source>
        <dbReference type="ARBA" id="ARBA00023125"/>
    </source>
</evidence>
<dbReference type="Gene3D" id="3.30.565.10">
    <property type="entry name" value="Histidine kinase-like ATPase, C-terminal domain"/>
    <property type="match status" value="2"/>
</dbReference>
<evidence type="ECO:0000256" key="5">
    <source>
        <dbReference type="ARBA" id="ARBA00022840"/>
    </source>
</evidence>
<evidence type="ECO:0000313" key="10">
    <source>
        <dbReference type="EMBL" id="GEN10824.1"/>
    </source>
</evidence>
<feature type="domain" description="DNA topoisomerase type IIA subunit B" evidence="9">
    <location>
        <begin position="229"/>
        <end position="352"/>
    </location>
</feature>
<dbReference type="InterPro" id="IPR013506">
    <property type="entry name" value="Topo_IIA_bsu_dom2"/>
</dbReference>
<dbReference type="GO" id="GO:0003677">
    <property type="term" value="F:DNA binding"/>
    <property type="evidence" value="ECO:0007669"/>
    <property type="project" value="UniProtKB-KW"/>
</dbReference>
<evidence type="ECO:0000256" key="4">
    <source>
        <dbReference type="ARBA" id="ARBA00022741"/>
    </source>
</evidence>
<name>A0A511T9H3_MYXFU</name>
<keyword evidence="5" id="KW-0067">ATP-binding</keyword>
<evidence type="ECO:0000256" key="3">
    <source>
        <dbReference type="ARBA" id="ARBA00012895"/>
    </source>
</evidence>
<keyword evidence="6" id="KW-0799">Topoisomerase</keyword>
<dbReference type="InterPro" id="IPR014721">
    <property type="entry name" value="Ribsml_uS5_D2-typ_fold_subgr"/>
</dbReference>
<evidence type="ECO:0000259" key="9">
    <source>
        <dbReference type="Pfam" id="PF00204"/>
    </source>
</evidence>
<dbReference type="SUPFAM" id="SSF55874">
    <property type="entry name" value="ATPase domain of HSP90 chaperone/DNA topoisomerase II/histidine kinase"/>
    <property type="match status" value="1"/>
</dbReference>
<dbReference type="AlphaFoldDB" id="A0A511T9H3"/>
<dbReference type="EC" id="5.6.2.2" evidence="3"/>
<keyword evidence="7" id="KW-0238">DNA-binding</keyword>
<evidence type="ECO:0000256" key="1">
    <source>
        <dbReference type="ARBA" id="ARBA00000185"/>
    </source>
</evidence>
<comment type="caution">
    <text evidence="10">The sequence shown here is derived from an EMBL/GenBank/DDBJ whole genome shotgun (WGS) entry which is preliminary data.</text>
</comment>